<dbReference type="RefSeq" id="XP_029021127.1">
    <property type="nucleotide sequence ID" value="XM_029165294.3"/>
</dbReference>
<dbReference type="Pfam" id="PF00010">
    <property type="entry name" value="HLH"/>
    <property type="match status" value="1"/>
</dbReference>
<evidence type="ECO:0000259" key="10">
    <source>
        <dbReference type="PROSITE" id="PS50888"/>
    </source>
</evidence>
<evidence type="ECO:0000256" key="7">
    <source>
        <dbReference type="ARBA" id="ARBA00023242"/>
    </source>
</evidence>
<dbReference type="PROSITE" id="PS50888">
    <property type="entry name" value="BHLH"/>
    <property type="match status" value="1"/>
</dbReference>
<dbReference type="OrthoDB" id="6085656at2759"/>
<dbReference type="InParanoid" id="A0A6P7NMR4"/>
<dbReference type="InterPro" id="IPR036638">
    <property type="entry name" value="HLH_DNA-bd_sf"/>
</dbReference>
<keyword evidence="4" id="KW-0805">Transcription regulation</keyword>
<dbReference type="InterPro" id="IPR011598">
    <property type="entry name" value="bHLH_dom"/>
</dbReference>
<keyword evidence="5" id="KW-0238">DNA-binding</keyword>
<feature type="region of interest" description="Disordered" evidence="9">
    <location>
        <begin position="1"/>
        <end position="30"/>
    </location>
</feature>
<dbReference type="GO" id="GO:0005634">
    <property type="term" value="C:nucleus"/>
    <property type="evidence" value="ECO:0007669"/>
    <property type="project" value="UniProtKB-SubCell"/>
</dbReference>
<evidence type="ECO:0000256" key="6">
    <source>
        <dbReference type="ARBA" id="ARBA00023163"/>
    </source>
</evidence>
<name>A0A6P7NMR4_BETSP</name>
<feature type="region of interest" description="Disordered" evidence="9">
    <location>
        <begin position="70"/>
        <end position="102"/>
    </location>
</feature>
<comment type="subunit">
    <text evidence="8">Transcription repression requires formation of a complex with a corepressor protein of the Groucho/TLE family.</text>
</comment>
<dbReference type="InterPro" id="IPR032644">
    <property type="entry name" value="HES-7_bHLH-O"/>
</dbReference>
<evidence type="ECO:0000256" key="8">
    <source>
        <dbReference type="ARBA" id="ARBA00023791"/>
    </source>
</evidence>
<dbReference type="SUPFAM" id="SSF47459">
    <property type="entry name" value="HLH, helix-loop-helix DNA-binding domain"/>
    <property type="match status" value="1"/>
</dbReference>
<dbReference type="SMART" id="SM00353">
    <property type="entry name" value="HLH"/>
    <property type="match status" value="1"/>
</dbReference>
<keyword evidence="7" id="KW-0539">Nucleus</keyword>
<dbReference type="PANTHER" id="PTHR10985">
    <property type="entry name" value="BASIC HELIX-LOOP-HELIX TRANSCRIPTION FACTOR, HES-RELATED"/>
    <property type="match status" value="1"/>
</dbReference>
<comment type="subcellular location">
    <subcellularLocation>
        <location evidence="1">Nucleus</location>
    </subcellularLocation>
</comment>
<dbReference type="Gene3D" id="4.10.280.10">
    <property type="entry name" value="Helix-loop-helix DNA-binding domain"/>
    <property type="match status" value="1"/>
</dbReference>
<dbReference type="InterPro" id="IPR050370">
    <property type="entry name" value="HES_HEY"/>
</dbReference>
<dbReference type="CDD" id="cd11462">
    <property type="entry name" value="bHLH-O_HES7"/>
    <property type="match status" value="1"/>
</dbReference>
<protein>
    <submittedName>
        <fullName evidence="12">Hairy-related 5</fullName>
    </submittedName>
</protein>
<sequence>MKSFPPSASPKQRAVKRVPKPVMEKRRRERINQSLEALRLMMLENTNDERMENPKVEKAEILESVVQFLKTETNMGRGPRAPKRGPSSELRRSRSHQHSYSEGVRSCLLQVSQFIASRSQGAGSGESVRASPAPPGPQTYPSPPAHIHGEVAPAAAGDPAALTPHHHGIPHPYFIQNHYDSRMLVSPTAAPARVADPVWRPWPQ</sequence>
<evidence type="ECO:0000256" key="9">
    <source>
        <dbReference type="SAM" id="MobiDB-lite"/>
    </source>
</evidence>
<keyword evidence="2" id="KW-0217">Developmental protein</keyword>
<organism evidence="11 12">
    <name type="scientific">Betta splendens</name>
    <name type="common">Siamese fighting fish</name>
    <dbReference type="NCBI Taxonomy" id="158456"/>
    <lineage>
        <taxon>Eukaryota</taxon>
        <taxon>Metazoa</taxon>
        <taxon>Chordata</taxon>
        <taxon>Craniata</taxon>
        <taxon>Vertebrata</taxon>
        <taxon>Euteleostomi</taxon>
        <taxon>Actinopterygii</taxon>
        <taxon>Neopterygii</taxon>
        <taxon>Teleostei</taxon>
        <taxon>Neoteleostei</taxon>
        <taxon>Acanthomorphata</taxon>
        <taxon>Anabantaria</taxon>
        <taxon>Anabantiformes</taxon>
        <taxon>Anabantoidei</taxon>
        <taxon>Osphronemidae</taxon>
        <taxon>Betta</taxon>
    </lineage>
</organism>
<evidence type="ECO:0000256" key="1">
    <source>
        <dbReference type="ARBA" id="ARBA00004123"/>
    </source>
</evidence>
<feature type="domain" description="BHLH" evidence="10">
    <location>
        <begin position="15"/>
        <end position="72"/>
    </location>
</feature>
<gene>
    <name evidence="12" type="primary">her5</name>
</gene>
<dbReference type="GO" id="GO:0046983">
    <property type="term" value="F:protein dimerization activity"/>
    <property type="evidence" value="ECO:0007669"/>
    <property type="project" value="InterPro"/>
</dbReference>
<dbReference type="GO" id="GO:0003677">
    <property type="term" value="F:DNA binding"/>
    <property type="evidence" value="ECO:0007669"/>
    <property type="project" value="UniProtKB-KW"/>
</dbReference>
<feature type="region of interest" description="Disordered" evidence="9">
    <location>
        <begin position="118"/>
        <end position="150"/>
    </location>
</feature>
<accession>A0A6P7NMR4</accession>
<reference evidence="12" key="1">
    <citation type="submission" date="2025-08" db="UniProtKB">
        <authorList>
            <consortium name="RefSeq"/>
        </authorList>
    </citation>
    <scope>IDENTIFICATION</scope>
</reference>
<dbReference type="FunFam" id="4.10.280.10:FF:000063">
    <property type="entry name" value="transcription factor HES-7 isoform X1"/>
    <property type="match status" value="1"/>
</dbReference>
<keyword evidence="6" id="KW-0804">Transcription</keyword>
<dbReference type="CTD" id="30285"/>
<proteinExistence type="predicted"/>
<feature type="compositionally biased region" description="Pro residues" evidence="9">
    <location>
        <begin position="132"/>
        <end position="144"/>
    </location>
</feature>
<evidence type="ECO:0000313" key="12">
    <source>
        <dbReference type="RefSeq" id="XP_029021127.1"/>
    </source>
</evidence>
<evidence type="ECO:0000256" key="5">
    <source>
        <dbReference type="ARBA" id="ARBA00023125"/>
    </source>
</evidence>
<evidence type="ECO:0000256" key="4">
    <source>
        <dbReference type="ARBA" id="ARBA00023015"/>
    </source>
</evidence>
<evidence type="ECO:0000313" key="11">
    <source>
        <dbReference type="Proteomes" id="UP000515150"/>
    </source>
</evidence>
<keyword evidence="11" id="KW-1185">Reference proteome</keyword>
<keyword evidence="3" id="KW-0678">Repressor</keyword>
<evidence type="ECO:0000256" key="2">
    <source>
        <dbReference type="ARBA" id="ARBA00022473"/>
    </source>
</evidence>
<evidence type="ECO:0000256" key="3">
    <source>
        <dbReference type="ARBA" id="ARBA00022491"/>
    </source>
</evidence>
<dbReference type="Proteomes" id="UP000515150">
    <property type="component" value="Chromosome 10"/>
</dbReference>
<feature type="compositionally biased region" description="Basic residues" evidence="9">
    <location>
        <begin position="13"/>
        <end position="29"/>
    </location>
</feature>
<dbReference type="KEGG" id="bspl:114864438"/>
<dbReference type="GeneID" id="114864438"/>
<dbReference type="AlphaFoldDB" id="A0A6P7NMR4"/>